<comment type="cofactor">
    <cofactor evidence="1">
        <name>heme</name>
        <dbReference type="ChEBI" id="CHEBI:30413"/>
    </cofactor>
</comment>
<dbReference type="EMBL" id="CAFBMK010000015">
    <property type="protein sequence ID" value="CAB4899161.1"/>
    <property type="molecule type" value="Genomic_DNA"/>
</dbReference>
<dbReference type="PANTHER" id="PTHR24305:SF166">
    <property type="entry name" value="CYTOCHROME P450 12A4, MITOCHONDRIAL-RELATED"/>
    <property type="match status" value="1"/>
</dbReference>
<dbReference type="Gene3D" id="1.10.630.10">
    <property type="entry name" value="Cytochrome P450"/>
    <property type="match status" value="1"/>
</dbReference>
<reference evidence="3" key="1">
    <citation type="submission" date="2020-05" db="EMBL/GenBank/DDBJ databases">
        <authorList>
            <person name="Chiriac C."/>
            <person name="Salcher M."/>
            <person name="Ghai R."/>
            <person name="Kavagutti S V."/>
        </authorList>
    </citation>
    <scope>NUCLEOTIDE SEQUENCE</scope>
</reference>
<dbReference type="InterPro" id="IPR002401">
    <property type="entry name" value="Cyt_P450_E_grp-I"/>
</dbReference>
<dbReference type="PANTHER" id="PTHR24305">
    <property type="entry name" value="CYTOCHROME P450"/>
    <property type="match status" value="1"/>
</dbReference>
<gene>
    <name evidence="3" type="ORF">UFOPK3564_00472</name>
</gene>
<organism evidence="3">
    <name type="scientific">freshwater metagenome</name>
    <dbReference type="NCBI Taxonomy" id="449393"/>
    <lineage>
        <taxon>unclassified sequences</taxon>
        <taxon>metagenomes</taxon>
        <taxon>ecological metagenomes</taxon>
    </lineage>
</organism>
<dbReference type="InterPro" id="IPR001128">
    <property type="entry name" value="Cyt_P450"/>
</dbReference>
<dbReference type="GO" id="GO:0016705">
    <property type="term" value="F:oxidoreductase activity, acting on paired donors, with incorporation or reduction of molecular oxygen"/>
    <property type="evidence" value="ECO:0007669"/>
    <property type="project" value="InterPro"/>
</dbReference>
<proteinExistence type="inferred from homology"/>
<dbReference type="GO" id="GO:0020037">
    <property type="term" value="F:heme binding"/>
    <property type="evidence" value="ECO:0007669"/>
    <property type="project" value="InterPro"/>
</dbReference>
<dbReference type="SUPFAM" id="SSF48264">
    <property type="entry name" value="Cytochrome P450"/>
    <property type="match status" value="1"/>
</dbReference>
<dbReference type="GO" id="GO:0004497">
    <property type="term" value="F:monooxygenase activity"/>
    <property type="evidence" value="ECO:0007669"/>
    <property type="project" value="InterPro"/>
</dbReference>
<dbReference type="GO" id="GO:0005506">
    <property type="term" value="F:iron ion binding"/>
    <property type="evidence" value="ECO:0007669"/>
    <property type="project" value="InterPro"/>
</dbReference>
<dbReference type="InterPro" id="IPR036396">
    <property type="entry name" value="Cyt_P450_sf"/>
</dbReference>
<dbReference type="InterPro" id="IPR050121">
    <property type="entry name" value="Cytochrome_P450_monoxygenase"/>
</dbReference>
<protein>
    <submittedName>
        <fullName evidence="3">Unannotated protein</fullName>
    </submittedName>
</protein>
<evidence type="ECO:0000313" key="3">
    <source>
        <dbReference type="EMBL" id="CAB4899161.1"/>
    </source>
</evidence>
<dbReference type="Pfam" id="PF00067">
    <property type="entry name" value="p450"/>
    <property type="match status" value="1"/>
</dbReference>
<dbReference type="AlphaFoldDB" id="A0A6J7FUM2"/>
<name>A0A6J7FUM2_9ZZZZ</name>
<evidence type="ECO:0000256" key="2">
    <source>
        <dbReference type="ARBA" id="ARBA00010617"/>
    </source>
</evidence>
<comment type="similarity">
    <text evidence="2">Belongs to the cytochrome P450 family.</text>
</comment>
<dbReference type="PROSITE" id="PS00086">
    <property type="entry name" value="CYTOCHROME_P450"/>
    <property type="match status" value="1"/>
</dbReference>
<dbReference type="PRINTS" id="PR00463">
    <property type="entry name" value="EP450I"/>
</dbReference>
<evidence type="ECO:0000256" key="1">
    <source>
        <dbReference type="ARBA" id="ARBA00001971"/>
    </source>
</evidence>
<dbReference type="InterPro" id="IPR017972">
    <property type="entry name" value="Cyt_P450_CS"/>
</dbReference>
<accession>A0A6J7FUM2</accession>
<sequence length="428" mass="45612">MPPDPQPPLPAGPTAHPAVQAALLARDPQGALLRARARHGPVFTLRLFGVGPVVVASSADAVGRIADADPVGSSAGRARRGVLPQAAAGSAFGSDGEEHRTVRARIAPPFDAARVAARQEAMAAVAAAHVATWPTGRPFRLLSRTRTLAEELFVRFVLGVEDDDRARAVVQAVGRTLRTPGNPPLTPPDRDELRPLGPLVHAEFERRLRPLRDLLAREVGDRRAGRRPMGDGILGHVAAADLPDDRVVEELLVVLAAAQEPMAIALTRVLDRYARDPGLVRALEADGPDAPLFDAVASEALRLHPPALAALRTLARGEEVAGHRLPAGTDVMVPFPLLHRDPAAFPDPHRFDPSRFLGGPPPPTFLPFGVGERRCPGEPLAGVELRAVVPAVLAALRLRPLSREPERAVQRATVLVPQRSGLLVASRR</sequence>
<dbReference type="PRINTS" id="PR00385">
    <property type="entry name" value="P450"/>
</dbReference>